<reference evidence="2 3" key="1">
    <citation type="submission" date="2024-08" db="EMBL/GenBank/DDBJ databases">
        <title>Gnathostoma spinigerum genome.</title>
        <authorList>
            <person name="Gonzalez-Bertolin B."/>
            <person name="Monzon S."/>
            <person name="Zaballos A."/>
            <person name="Jimenez P."/>
            <person name="Dekumyoy P."/>
            <person name="Varona S."/>
            <person name="Cuesta I."/>
            <person name="Sumanam S."/>
            <person name="Adisakwattana P."/>
            <person name="Gasser R.B."/>
            <person name="Hernandez-Gonzalez A."/>
            <person name="Young N.D."/>
            <person name="Perteguer M.J."/>
        </authorList>
    </citation>
    <scope>NUCLEOTIDE SEQUENCE [LARGE SCALE GENOMIC DNA]</scope>
    <source>
        <strain evidence="2">AL3</strain>
        <tissue evidence="2">Liver</tissue>
    </source>
</reference>
<protein>
    <submittedName>
        <fullName evidence="2">Uncharacterized protein</fullName>
    </submittedName>
</protein>
<sequence>MSTSSPAYSVQHENSAHPTELGGVNAVGGWNQSHGQNCERRPSSVATEFGNRRGRLNMRKKRRTRLALNNVESRVRSLTDASIFQSAMNGFGRPPLSLMEGCQQYCNGTQETSLNPNAAPFVPSYRSVENRREFGGNSAANIRGRANKSKRIIVV</sequence>
<evidence type="ECO:0000256" key="1">
    <source>
        <dbReference type="SAM" id="MobiDB-lite"/>
    </source>
</evidence>
<organism evidence="2 3">
    <name type="scientific">Gnathostoma spinigerum</name>
    <dbReference type="NCBI Taxonomy" id="75299"/>
    <lineage>
        <taxon>Eukaryota</taxon>
        <taxon>Metazoa</taxon>
        <taxon>Ecdysozoa</taxon>
        <taxon>Nematoda</taxon>
        <taxon>Chromadorea</taxon>
        <taxon>Rhabditida</taxon>
        <taxon>Spirurina</taxon>
        <taxon>Gnathostomatomorpha</taxon>
        <taxon>Gnathostomatoidea</taxon>
        <taxon>Gnathostomatidae</taxon>
        <taxon>Gnathostoma</taxon>
    </lineage>
</organism>
<dbReference type="Proteomes" id="UP001608902">
    <property type="component" value="Unassembled WGS sequence"/>
</dbReference>
<accession>A0ABD6F134</accession>
<gene>
    <name evidence="2" type="ORF">AB6A40_009676</name>
</gene>
<evidence type="ECO:0000313" key="3">
    <source>
        <dbReference type="Proteomes" id="UP001608902"/>
    </source>
</evidence>
<proteinExistence type="predicted"/>
<keyword evidence="3" id="KW-1185">Reference proteome</keyword>
<feature type="region of interest" description="Disordered" evidence="1">
    <location>
        <begin position="1"/>
        <end position="22"/>
    </location>
</feature>
<dbReference type="Pfam" id="PF07145">
    <property type="entry name" value="PAM2"/>
    <property type="match status" value="1"/>
</dbReference>
<comment type="caution">
    <text evidence="2">The sequence shown here is derived from an EMBL/GenBank/DDBJ whole genome shotgun (WGS) entry which is preliminary data.</text>
</comment>
<feature type="compositionally biased region" description="Polar residues" evidence="1">
    <location>
        <begin position="1"/>
        <end position="17"/>
    </location>
</feature>
<dbReference type="EMBL" id="JBGFUD010010634">
    <property type="protein sequence ID" value="MFH4982967.1"/>
    <property type="molecule type" value="Genomic_DNA"/>
</dbReference>
<dbReference type="AlphaFoldDB" id="A0ABD6F134"/>
<dbReference type="InterPro" id="IPR009818">
    <property type="entry name" value="PAM2_motif"/>
</dbReference>
<name>A0ABD6F134_9BILA</name>
<evidence type="ECO:0000313" key="2">
    <source>
        <dbReference type="EMBL" id="MFH4982967.1"/>
    </source>
</evidence>